<organism evidence="1 2">
    <name type="scientific">Clostridium simiarum</name>
    <dbReference type="NCBI Taxonomy" id="2841506"/>
    <lineage>
        <taxon>Bacteria</taxon>
        <taxon>Bacillati</taxon>
        <taxon>Bacillota</taxon>
        <taxon>Clostridia</taxon>
        <taxon>Eubacteriales</taxon>
        <taxon>Clostridiaceae</taxon>
        <taxon>Clostridium</taxon>
    </lineage>
</organism>
<dbReference type="Proteomes" id="UP000736583">
    <property type="component" value="Unassembled WGS sequence"/>
</dbReference>
<dbReference type="RefSeq" id="WP_216457757.1">
    <property type="nucleotide sequence ID" value="NZ_JAHLQL010000006.1"/>
</dbReference>
<dbReference type="EMBL" id="JAHLQL010000006">
    <property type="protein sequence ID" value="MBU5593074.1"/>
    <property type="molecule type" value="Genomic_DNA"/>
</dbReference>
<protein>
    <submittedName>
        <fullName evidence="1">Uncharacterized protein</fullName>
    </submittedName>
</protein>
<evidence type="ECO:0000313" key="1">
    <source>
        <dbReference type="EMBL" id="MBU5593074.1"/>
    </source>
</evidence>
<gene>
    <name evidence="1" type="ORF">KQI89_15090</name>
</gene>
<comment type="caution">
    <text evidence="1">The sequence shown here is derived from an EMBL/GenBank/DDBJ whole genome shotgun (WGS) entry which is preliminary data.</text>
</comment>
<evidence type="ECO:0000313" key="2">
    <source>
        <dbReference type="Proteomes" id="UP000736583"/>
    </source>
</evidence>
<sequence>MKNSLKITLVLGLSAIILAAPFVKSRFVNNKTESKIPMKIHSLPVMYNTTEELVKNSDAIVEGIVEDLEPEYLKPVTSSGSKTKHIIFSRSQIKINKIFKGNIEDNRNIIVNQRIGDKINDDRFIEDSISPYRKGENVILFLKKDKDNFYSISPYQDKIEINNNENRSFNSSIYKEAKQDPNIFPMFKDMTIDQIKEDIEVTIEKLK</sequence>
<proteinExistence type="predicted"/>
<accession>A0ABS6F3L4</accession>
<reference evidence="1 2" key="1">
    <citation type="submission" date="2021-06" db="EMBL/GenBank/DDBJ databases">
        <authorList>
            <person name="Sun Q."/>
            <person name="Li D."/>
        </authorList>
    </citation>
    <scope>NUCLEOTIDE SEQUENCE [LARGE SCALE GENOMIC DNA]</scope>
    <source>
        <strain evidence="1 2">MSJ-4</strain>
    </source>
</reference>
<keyword evidence="2" id="KW-1185">Reference proteome</keyword>
<name>A0ABS6F3L4_9CLOT</name>